<dbReference type="RefSeq" id="WP_234995807.1">
    <property type="nucleotide sequence ID" value="NZ_FQVN01000006.1"/>
</dbReference>
<organism evidence="2 3">
    <name type="scientific">Streptoalloteichus hindustanus</name>
    <dbReference type="NCBI Taxonomy" id="2017"/>
    <lineage>
        <taxon>Bacteria</taxon>
        <taxon>Bacillati</taxon>
        <taxon>Actinomycetota</taxon>
        <taxon>Actinomycetes</taxon>
        <taxon>Pseudonocardiales</taxon>
        <taxon>Pseudonocardiaceae</taxon>
        <taxon>Streptoalloteichus</taxon>
    </lineage>
</organism>
<name>A0A1M5GWL4_STRHI</name>
<dbReference type="Pfam" id="PF14542">
    <property type="entry name" value="Acetyltransf_CG"/>
    <property type="match status" value="1"/>
</dbReference>
<dbReference type="SUPFAM" id="SSF55729">
    <property type="entry name" value="Acyl-CoA N-acyltransferases (Nat)"/>
    <property type="match status" value="1"/>
</dbReference>
<dbReference type="InterPro" id="IPR016181">
    <property type="entry name" value="Acyl_CoA_acyltransferase"/>
</dbReference>
<dbReference type="InterPro" id="IPR031165">
    <property type="entry name" value="GNAT_YJDJ"/>
</dbReference>
<dbReference type="Proteomes" id="UP000184501">
    <property type="component" value="Unassembled WGS sequence"/>
</dbReference>
<dbReference type="InterPro" id="IPR045057">
    <property type="entry name" value="Gcn5-rel_NAT"/>
</dbReference>
<evidence type="ECO:0000313" key="3">
    <source>
        <dbReference type="Proteomes" id="UP000184501"/>
    </source>
</evidence>
<keyword evidence="3" id="KW-1185">Reference proteome</keyword>
<feature type="domain" description="N-acetyltransferase" evidence="1">
    <location>
        <begin position="13"/>
        <end position="99"/>
    </location>
</feature>
<evidence type="ECO:0000313" key="2">
    <source>
        <dbReference type="EMBL" id="SHG08111.1"/>
    </source>
</evidence>
<proteinExistence type="predicted"/>
<sequence length="111" mass="12204">MDREEAVVDVVVTDSAERARFEAHVDGRIAGFAQYVRLGNKLLFTHVEVGEEFAGSGVASTITRHALDAARAAGRAVRPLCPFVAAWIGRHPDYLDLVDPVDRDRVTETTR</sequence>
<dbReference type="STRING" id="2017.SAMN05444320_106297"/>
<gene>
    <name evidence="2" type="ORF">SAMN05444320_106297</name>
</gene>
<dbReference type="PANTHER" id="PTHR31435">
    <property type="entry name" value="PROTEIN NATD1"/>
    <property type="match status" value="1"/>
</dbReference>
<dbReference type="AlphaFoldDB" id="A0A1M5GWL4"/>
<dbReference type="PROSITE" id="PS51729">
    <property type="entry name" value="GNAT_YJDJ"/>
    <property type="match status" value="1"/>
</dbReference>
<evidence type="ECO:0000259" key="1">
    <source>
        <dbReference type="PROSITE" id="PS51729"/>
    </source>
</evidence>
<reference evidence="2 3" key="1">
    <citation type="submission" date="2016-11" db="EMBL/GenBank/DDBJ databases">
        <authorList>
            <person name="Jaros S."/>
            <person name="Januszkiewicz K."/>
            <person name="Wedrychowicz H."/>
        </authorList>
    </citation>
    <scope>NUCLEOTIDE SEQUENCE [LARGE SCALE GENOMIC DNA]</scope>
    <source>
        <strain evidence="2 3">DSM 44523</strain>
    </source>
</reference>
<protein>
    <recommendedName>
        <fullName evidence="1">N-acetyltransferase domain-containing protein</fullName>
    </recommendedName>
</protein>
<accession>A0A1M5GWL4</accession>
<dbReference type="PANTHER" id="PTHR31435:SF10">
    <property type="entry name" value="BSR4717 PROTEIN"/>
    <property type="match status" value="1"/>
</dbReference>
<dbReference type="EMBL" id="FQVN01000006">
    <property type="protein sequence ID" value="SHG08111.1"/>
    <property type="molecule type" value="Genomic_DNA"/>
</dbReference>
<dbReference type="Gene3D" id="3.40.630.30">
    <property type="match status" value="1"/>
</dbReference>